<dbReference type="AlphaFoldDB" id="A0ABD6DHZ6"/>
<keyword evidence="2" id="KW-0489">Methyltransferase</keyword>
<keyword evidence="3" id="KW-1185">Reference proteome</keyword>
<protein>
    <submittedName>
        <fullName evidence="2">Class I SAM-dependent methyltransferase</fullName>
        <ecNumber evidence="2">2.1.1.-</ecNumber>
    </submittedName>
</protein>
<dbReference type="InterPro" id="IPR052356">
    <property type="entry name" value="Thiol_S-MT"/>
</dbReference>
<dbReference type="GO" id="GO:0032259">
    <property type="term" value="P:methylation"/>
    <property type="evidence" value="ECO:0007669"/>
    <property type="project" value="UniProtKB-KW"/>
</dbReference>
<keyword evidence="2" id="KW-0808">Transferase</keyword>
<proteinExistence type="predicted"/>
<dbReference type="PANTHER" id="PTHR45036">
    <property type="entry name" value="METHYLTRANSFERASE LIKE 7B"/>
    <property type="match status" value="1"/>
</dbReference>
<dbReference type="CDD" id="cd02440">
    <property type="entry name" value="AdoMet_MTases"/>
    <property type="match status" value="1"/>
</dbReference>
<evidence type="ECO:0000313" key="3">
    <source>
        <dbReference type="Proteomes" id="UP001597034"/>
    </source>
</evidence>
<gene>
    <name evidence="2" type="ORF">ACFSBL_09595</name>
</gene>
<dbReference type="Gene3D" id="3.40.50.150">
    <property type="entry name" value="Vaccinia Virus protein VP39"/>
    <property type="match status" value="1"/>
</dbReference>
<dbReference type="InterPro" id="IPR013216">
    <property type="entry name" value="Methyltransf_11"/>
</dbReference>
<organism evidence="2 3">
    <name type="scientific">Haloarchaeobius litoreus</name>
    <dbReference type="NCBI Taxonomy" id="755306"/>
    <lineage>
        <taxon>Archaea</taxon>
        <taxon>Methanobacteriati</taxon>
        <taxon>Methanobacteriota</taxon>
        <taxon>Stenosarchaea group</taxon>
        <taxon>Halobacteria</taxon>
        <taxon>Halobacteriales</taxon>
        <taxon>Halorubellaceae</taxon>
        <taxon>Haloarchaeobius</taxon>
    </lineage>
</organism>
<name>A0ABD6DHZ6_9EURY</name>
<accession>A0ABD6DHZ6</accession>
<dbReference type="RefSeq" id="WP_368407684.1">
    <property type="nucleotide sequence ID" value="NZ_JANHJR010000001.1"/>
</dbReference>
<dbReference type="InterPro" id="IPR029063">
    <property type="entry name" value="SAM-dependent_MTases_sf"/>
</dbReference>
<dbReference type="Proteomes" id="UP001597034">
    <property type="component" value="Unassembled WGS sequence"/>
</dbReference>
<dbReference type="PANTHER" id="PTHR45036:SF1">
    <property type="entry name" value="METHYLTRANSFERASE LIKE 7A"/>
    <property type="match status" value="1"/>
</dbReference>
<dbReference type="SUPFAM" id="SSF53335">
    <property type="entry name" value="S-adenosyl-L-methionine-dependent methyltransferases"/>
    <property type="match status" value="1"/>
</dbReference>
<dbReference type="Pfam" id="PF08241">
    <property type="entry name" value="Methyltransf_11"/>
    <property type="match status" value="1"/>
</dbReference>
<dbReference type="EMBL" id="JBHUDO010000002">
    <property type="protein sequence ID" value="MFD1645936.1"/>
    <property type="molecule type" value="Genomic_DNA"/>
</dbReference>
<comment type="caution">
    <text evidence="2">The sequence shown here is derived from an EMBL/GenBank/DDBJ whole genome shotgun (WGS) entry which is preliminary data.</text>
</comment>
<sequence length="253" mass="27257">MTDEPAAPTEGHRLFAAVYDPVVAPFERRIAPHRRWLAADLEGTVLDVGVGTGAMFPFFAASGADEIVGVEPDPHMRKRAVDRARECELSVTIHPTGAESLPLADDSVDVVVAALVFCTIPDVDAALDEVARVLKPGGEFRFLEHVRADGWAARLQTAVQPLWGHLAAGCQLDRATDERFLADDRFETVTFERIDAGIPPVDPIVRGRLVRSGDAAGDEATADGLRGQLRALLSRRPALPLSAVASKEWIGVL</sequence>
<dbReference type="GO" id="GO:0008168">
    <property type="term" value="F:methyltransferase activity"/>
    <property type="evidence" value="ECO:0007669"/>
    <property type="project" value="UniProtKB-KW"/>
</dbReference>
<dbReference type="EC" id="2.1.1.-" evidence="2"/>
<reference evidence="2 3" key="1">
    <citation type="journal article" date="2019" name="Int. J. Syst. Evol. Microbiol.">
        <title>The Global Catalogue of Microorganisms (GCM) 10K type strain sequencing project: providing services to taxonomists for standard genome sequencing and annotation.</title>
        <authorList>
            <consortium name="The Broad Institute Genomics Platform"/>
            <consortium name="The Broad Institute Genome Sequencing Center for Infectious Disease"/>
            <person name="Wu L."/>
            <person name="Ma J."/>
        </authorList>
    </citation>
    <scope>NUCLEOTIDE SEQUENCE [LARGE SCALE GENOMIC DNA]</scope>
    <source>
        <strain evidence="2 3">CGMCC 1.10390</strain>
    </source>
</reference>
<evidence type="ECO:0000313" key="2">
    <source>
        <dbReference type="EMBL" id="MFD1645936.1"/>
    </source>
</evidence>
<feature type="domain" description="Methyltransferase type 11" evidence="1">
    <location>
        <begin position="46"/>
        <end position="141"/>
    </location>
</feature>
<evidence type="ECO:0000259" key="1">
    <source>
        <dbReference type="Pfam" id="PF08241"/>
    </source>
</evidence>